<dbReference type="Gene3D" id="1.25.40.10">
    <property type="entry name" value="Tetratricopeptide repeat domain"/>
    <property type="match status" value="1"/>
</dbReference>
<keyword evidence="1" id="KW-0802">TPR repeat</keyword>
<dbReference type="KEGG" id="sre:PTSG_04879"/>
<reference evidence="3" key="1">
    <citation type="submission" date="2009-08" db="EMBL/GenBank/DDBJ databases">
        <title>Annotation of Salpingoeca rosetta.</title>
        <authorList>
            <consortium name="The Broad Institute Genome Sequencing Platform"/>
            <person name="Russ C."/>
            <person name="Cuomo C."/>
            <person name="Burger G."/>
            <person name="Gray M.W."/>
            <person name="Holland P.W.H."/>
            <person name="King N."/>
            <person name="Lang F.B.F."/>
            <person name="Roger A.J."/>
            <person name="Ruiz-Trillo I."/>
            <person name="Young S.K."/>
            <person name="Zeng Q."/>
            <person name="Gargeya S."/>
            <person name="Alvarado L."/>
            <person name="Berlin A."/>
            <person name="Chapman S.B."/>
            <person name="Chen Z."/>
            <person name="Freedman E."/>
            <person name="Gellesch M."/>
            <person name="Goldberg J."/>
            <person name="Griggs A."/>
            <person name="Gujja S."/>
            <person name="Heilman E."/>
            <person name="Heiman D."/>
            <person name="Howarth C."/>
            <person name="Mehta T."/>
            <person name="Neiman D."/>
            <person name="Pearson M."/>
            <person name="Roberts A."/>
            <person name="Saif S."/>
            <person name="Shea T."/>
            <person name="Shenoy N."/>
            <person name="Sisk P."/>
            <person name="Stolte C."/>
            <person name="Sykes S."/>
            <person name="White J."/>
            <person name="Yandava C."/>
            <person name="Haas B."/>
            <person name="Nusbaum C."/>
            <person name="Birren B."/>
        </authorList>
    </citation>
    <scope>NUCLEOTIDE SEQUENCE [LARGE SCALE GENOMIC DNA]</scope>
    <source>
        <strain evidence="3">ATCC 50818</strain>
    </source>
</reference>
<dbReference type="InParanoid" id="F2U8W3"/>
<sequence length="159" mass="17307">MWMQAAAVVVVLRGWLTLGLTQATCSNDGDSQVSRPSCQGQVTLSPSHTFCDMETASLKTGLKEKGIRSPSPLDTNKSSRCALQCSEGNVKAWYHRAAAQLRLNRLDDAKHSIDSALALDPHNKVSAKALRSKIDAALTRSDERAKRMYKQMFASPSSA</sequence>
<dbReference type="InterPro" id="IPR019734">
    <property type="entry name" value="TPR_rpt"/>
</dbReference>
<keyword evidence="4" id="KW-1185">Reference proteome</keyword>
<name>F2U8W3_SALR5</name>
<dbReference type="InterPro" id="IPR011990">
    <property type="entry name" value="TPR-like_helical_dom_sf"/>
</dbReference>
<dbReference type="GeneID" id="16074776"/>
<dbReference type="EMBL" id="GL832965">
    <property type="protein sequence ID" value="EGD73166.1"/>
    <property type="molecule type" value="Genomic_DNA"/>
</dbReference>
<dbReference type="SUPFAM" id="SSF48452">
    <property type="entry name" value="TPR-like"/>
    <property type="match status" value="1"/>
</dbReference>
<dbReference type="Proteomes" id="UP000007799">
    <property type="component" value="Unassembled WGS sequence"/>
</dbReference>
<feature type="signal peptide" evidence="2">
    <location>
        <begin position="1"/>
        <end position="21"/>
    </location>
</feature>
<dbReference type="PANTHER" id="PTHR46512">
    <property type="entry name" value="PEPTIDYLPROLYL ISOMERASE"/>
    <property type="match status" value="1"/>
</dbReference>
<feature type="repeat" description="TPR" evidence="1">
    <location>
        <begin position="90"/>
        <end position="123"/>
    </location>
</feature>
<evidence type="ECO:0000256" key="2">
    <source>
        <dbReference type="SAM" id="SignalP"/>
    </source>
</evidence>
<dbReference type="InterPro" id="IPR050754">
    <property type="entry name" value="FKBP4/5/8-like"/>
</dbReference>
<dbReference type="PANTHER" id="PTHR46512:SF10">
    <property type="entry name" value="FK506-BINDING PROTEIN-LIKE"/>
    <property type="match status" value="1"/>
</dbReference>
<dbReference type="AlphaFoldDB" id="F2U8W3"/>
<evidence type="ECO:0000313" key="3">
    <source>
        <dbReference type="EMBL" id="EGD73166.1"/>
    </source>
</evidence>
<evidence type="ECO:0000313" key="4">
    <source>
        <dbReference type="Proteomes" id="UP000007799"/>
    </source>
</evidence>
<proteinExistence type="predicted"/>
<dbReference type="RefSeq" id="XP_004994197.1">
    <property type="nucleotide sequence ID" value="XM_004994140.1"/>
</dbReference>
<accession>F2U8W3</accession>
<gene>
    <name evidence="3" type="ORF">PTSG_04879</name>
</gene>
<feature type="chain" id="PRO_5003287381" evidence="2">
    <location>
        <begin position="22"/>
        <end position="159"/>
    </location>
</feature>
<dbReference type="SMART" id="SM00028">
    <property type="entry name" value="TPR"/>
    <property type="match status" value="1"/>
</dbReference>
<evidence type="ECO:0000256" key="1">
    <source>
        <dbReference type="PROSITE-ProRule" id="PRU00339"/>
    </source>
</evidence>
<dbReference type="PROSITE" id="PS50005">
    <property type="entry name" value="TPR"/>
    <property type="match status" value="1"/>
</dbReference>
<keyword evidence="2" id="KW-0732">Signal</keyword>
<protein>
    <submittedName>
        <fullName evidence="3">Uncharacterized protein</fullName>
    </submittedName>
</protein>
<organism evidence="4">
    <name type="scientific">Salpingoeca rosetta (strain ATCC 50818 / BSB-021)</name>
    <dbReference type="NCBI Taxonomy" id="946362"/>
    <lineage>
        <taxon>Eukaryota</taxon>
        <taxon>Choanoflagellata</taxon>
        <taxon>Craspedida</taxon>
        <taxon>Salpingoecidae</taxon>
        <taxon>Salpingoeca</taxon>
    </lineage>
</organism>